<evidence type="ECO:0000259" key="5">
    <source>
        <dbReference type="PROSITE" id="PS50893"/>
    </source>
</evidence>
<dbReference type="SMART" id="SM00382">
    <property type="entry name" value="AAA"/>
    <property type="match status" value="1"/>
</dbReference>
<evidence type="ECO:0000256" key="2">
    <source>
        <dbReference type="ARBA" id="ARBA00022741"/>
    </source>
</evidence>
<dbReference type="Gene3D" id="3.40.50.300">
    <property type="entry name" value="P-loop containing nucleotide triphosphate hydrolases"/>
    <property type="match status" value="1"/>
</dbReference>
<keyword evidence="2" id="KW-0547">Nucleotide-binding</keyword>
<accession>A0A1G8LFH0</accession>
<protein>
    <submittedName>
        <fullName evidence="6">Heme ABC exporter, ATP-binding protein CcmA</fullName>
    </submittedName>
</protein>
<dbReference type="AlphaFoldDB" id="A0A1G8LFH0"/>
<dbReference type="NCBIfam" id="TIGR01189">
    <property type="entry name" value="ccmA"/>
    <property type="match status" value="1"/>
</dbReference>
<gene>
    <name evidence="6" type="ORF">SAMN05421505_1672</name>
</gene>
<dbReference type="PANTHER" id="PTHR42939">
    <property type="entry name" value="ABC TRANSPORTER ATP-BINDING PROTEIN ALBC-RELATED"/>
    <property type="match status" value="1"/>
</dbReference>
<dbReference type="RefSeq" id="WP_093176234.1">
    <property type="nucleotide sequence ID" value="NZ_FNCN01000067.1"/>
</dbReference>
<dbReference type="OrthoDB" id="6198786at2"/>
<dbReference type="GO" id="GO:0022857">
    <property type="term" value="F:transmembrane transporter activity"/>
    <property type="evidence" value="ECO:0007669"/>
    <property type="project" value="InterPro"/>
</dbReference>
<dbReference type="PANTHER" id="PTHR42939:SF1">
    <property type="entry name" value="ABC TRANSPORTER ATP-BINDING PROTEIN ALBC-RELATED"/>
    <property type="match status" value="1"/>
</dbReference>
<organism evidence="6 7">
    <name type="scientific">Sinosporangium album</name>
    <dbReference type="NCBI Taxonomy" id="504805"/>
    <lineage>
        <taxon>Bacteria</taxon>
        <taxon>Bacillati</taxon>
        <taxon>Actinomycetota</taxon>
        <taxon>Actinomycetes</taxon>
        <taxon>Streptosporangiales</taxon>
        <taxon>Streptosporangiaceae</taxon>
        <taxon>Sinosporangium</taxon>
    </lineage>
</organism>
<proteinExistence type="predicted"/>
<dbReference type="InterPro" id="IPR005895">
    <property type="entry name" value="ABC_transptr_haem_export_CcmA"/>
</dbReference>
<dbReference type="Pfam" id="PF00005">
    <property type="entry name" value="ABC_tran"/>
    <property type="match status" value="1"/>
</dbReference>
<reference evidence="6 7" key="1">
    <citation type="submission" date="2016-10" db="EMBL/GenBank/DDBJ databases">
        <authorList>
            <person name="de Groot N.N."/>
        </authorList>
    </citation>
    <scope>NUCLEOTIDE SEQUENCE [LARGE SCALE GENOMIC DNA]</scope>
    <source>
        <strain evidence="6 7">CPCC 201354</strain>
    </source>
</reference>
<dbReference type="GO" id="GO:0017004">
    <property type="term" value="P:cytochrome complex assembly"/>
    <property type="evidence" value="ECO:0007669"/>
    <property type="project" value="UniProtKB-KW"/>
</dbReference>
<dbReference type="InterPro" id="IPR051782">
    <property type="entry name" value="ABC_Transporter_VariousFunc"/>
</dbReference>
<dbReference type="STRING" id="504805.SAMN05421505_1672"/>
<evidence type="ECO:0000313" key="6">
    <source>
        <dbReference type="EMBL" id="SDI54385.1"/>
    </source>
</evidence>
<name>A0A1G8LFH0_9ACTN</name>
<dbReference type="InterPro" id="IPR003593">
    <property type="entry name" value="AAA+_ATPase"/>
</dbReference>
<evidence type="ECO:0000313" key="7">
    <source>
        <dbReference type="Proteomes" id="UP000198923"/>
    </source>
</evidence>
<dbReference type="InterPro" id="IPR027417">
    <property type="entry name" value="P-loop_NTPase"/>
</dbReference>
<dbReference type="GO" id="GO:0005524">
    <property type="term" value="F:ATP binding"/>
    <property type="evidence" value="ECO:0007669"/>
    <property type="project" value="UniProtKB-KW"/>
</dbReference>
<sequence length="208" mass="22198">MPHAVITARDVEVELGGTPVLRGVDLTAAPGEIVAVVGENGAGKSTLLRCLAGLHPPLAGRIDVLDAPPADTPVFWRDVALVGDEPAWYPGLSTREHLELMEAAHSRVRLTVDEALAQFELSNRADLAPLTLSTGQRQRLSLAMALLRPSRLLLLDEPERGLDEGFRGRLAEILSAYAREGGAVVMATHDMGLARHTGARVVTLEATP</sequence>
<dbReference type="EMBL" id="FNCN01000067">
    <property type="protein sequence ID" value="SDI54385.1"/>
    <property type="molecule type" value="Genomic_DNA"/>
</dbReference>
<feature type="domain" description="ABC transporter" evidence="5">
    <location>
        <begin position="6"/>
        <end position="206"/>
    </location>
</feature>
<evidence type="ECO:0000256" key="3">
    <source>
        <dbReference type="ARBA" id="ARBA00022748"/>
    </source>
</evidence>
<dbReference type="InterPro" id="IPR003439">
    <property type="entry name" value="ABC_transporter-like_ATP-bd"/>
</dbReference>
<dbReference type="Proteomes" id="UP000198923">
    <property type="component" value="Unassembled WGS sequence"/>
</dbReference>
<dbReference type="PROSITE" id="PS50893">
    <property type="entry name" value="ABC_TRANSPORTER_2"/>
    <property type="match status" value="1"/>
</dbReference>
<evidence type="ECO:0000256" key="4">
    <source>
        <dbReference type="ARBA" id="ARBA00022840"/>
    </source>
</evidence>
<keyword evidence="1" id="KW-0813">Transport</keyword>
<dbReference type="SUPFAM" id="SSF52540">
    <property type="entry name" value="P-loop containing nucleoside triphosphate hydrolases"/>
    <property type="match status" value="1"/>
</dbReference>
<keyword evidence="4 6" id="KW-0067">ATP-binding</keyword>
<evidence type="ECO:0000256" key="1">
    <source>
        <dbReference type="ARBA" id="ARBA00022448"/>
    </source>
</evidence>
<keyword evidence="3" id="KW-0201">Cytochrome c-type biogenesis</keyword>
<keyword evidence="7" id="KW-1185">Reference proteome</keyword>
<dbReference type="GO" id="GO:0016887">
    <property type="term" value="F:ATP hydrolysis activity"/>
    <property type="evidence" value="ECO:0007669"/>
    <property type="project" value="InterPro"/>
</dbReference>